<organism evidence="2 3">
    <name type="scientific">Striga hermonthica</name>
    <name type="common">Purple witchweed</name>
    <name type="synonym">Buchnera hermonthica</name>
    <dbReference type="NCBI Taxonomy" id="68872"/>
    <lineage>
        <taxon>Eukaryota</taxon>
        <taxon>Viridiplantae</taxon>
        <taxon>Streptophyta</taxon>
        <taxon>Embryophyta</taxon>
        <taxon>Tracheophyta</taxon>
        <taxon>Spermatophyta</taxon>
        <taxon>Magnoliopsida</taxon>
        <taxon>eudicotyledons</taxon>
        <taxon>Gunneridae</taxon>
        <taxon>Pentapetalae</taxon>
        <taxon>asterids</taxon>
        <taxon>lamiids</taxon>
        <taxon>Lamiales</taxon>
        <taxon>Orobanchaceae</taxon>
        <taxon>Buchnereae</taxon>
        <taxon>Striga</taxon>
    </lineage>
</organism>
<sequence length="142" mass="15671">MSAPPKSDVPIITPNELVEADAFVFWVPDKVWNDGSPIQSLSGCDWRPVENLAACREAGWHLLQHRLTAITQLVHHGMIFVPIGYTFGAGMFEKEKEKGGSPYGVGTFAWDGPRQPSEHENEQAFYQGEYIATIANKLKGAA</sequence>
<dbReference type="GO" id="GO:0003955">
    <property type="term" value="F:NAD(P)H dehydrogenase (quinone) activity"/>
    <property type="evidence" value="ECO:0007669"/>
    <property type="project" value="TreeGrafter"/>
</dbReference>
<dbReference type="Gene3D" id="3.40.50.360">
    <property type="match status" value="1"/>
</dbReference>
<reference evidence="2" key="1">
    <citation type="submission" date="2019-12" db="EMBL/GenBank/DDBJ databases">
        <authorList>
            <person name="Scholes J."/>
        </authorList>
    </citation>
    <scope>NUCLEOTIDE SEQUENCE</scope>
</reference>
<protein>
    <submittedName>
        <fullName evidence="2">Probable NAD(P)H dehydrogenase (Quinone) FQR1-like 1</fullName>
    </submittedName>
</protein>
<proteinExistence type="inferred from homology"/>
<comment type="similarity">
    <text evidence="1">Belongs to the WrbA family.</text>
</comment>
<dbReference type="SUPFAM" id="SSF52218">
    <property type="entry name" value="Flavoproteins"/>
    <property type="match status" value="1"/>
</dbReference>
<dbReference type="InterPro" id="IPR029039">
    <property type="entry name" value="Flavoprotein-like_sf"/>
</dbReference>
<dbReference type="GO" id="GO:0016020">
    <property type="term" value="C:membrane"/>
    <property type="evidence" value="ECO:0007669"/>
    <property type="project" value="TreeGrafter"/>
</dbReference>
<dbReference type="OrthoDB" id="504689at2759"/>
<evidence type="ECO:0000256" key="1">
    <source>
        <dbReference type="ARBA" id="ARBA00006961"/>
    </source>
</evidence>
<dbReference type="Proteomes" id="UP001153555">
    <property type="component" value="Unassembled WGS sequence"/>
</dbReference>
<gene>
    <name evidence="2" type="ORF">SHERM_06643</name>
</gene>
<keyword evidence="3" id="KW-1185">Reference proteome</keyword>
<accession>A0A9N7NZT0</accession>
<dbReference type="AlphaFoldDB" id="A0A9N7NZT0"/>
<dbReference type="EMBL" id="CACSLK010032406">
    <property type="protein sequence ID" value="CAA0840325.1"/>
    <property type="molecule type" value="Genomic_DNA"/>
</dbReference>
<dbReference type="PANTHER" id="PTHR30546">
    <property type="entry name" value="FLAVODOXIN-RELATED PROTEIN WRBA-RELATED"/>
    <property type="match status" value="1"/>
</dbReference>
<dbReference type="PANTHER" id="PTHR30546:SF23">
    <property type="entry name" value="FLAVOPROTEIN-LIKE PROTEIN YCP4-RELATED"/>
    <property type="match status" value="1"/>
</dbReference>
<evidence type="ECO:0000313" key="2">
    <source>
        <dbReference type="EMBL" id="CAA0840325.1"/>
    </source>
</evidence>
<comment type="caution">
    <text evidence="2">The sequence shown here is derived from an EMBL/GenBank/DDBJ whole genome shotgun (WGS) entry which is preliminary data.</text>
</comment>
<evidence type="ECO:0000313" key="3">
    <source>
        <dbReference type="Proteomes" id="UP001153555"/>
    </source>
</evidence>
<name>A0A9N7NZT0_STRHE</name>